<evidence type="ECO:0000313" key="3">
    <source>
        <dbReference type="EMBL" id="TDA38069.1"/>
    </source>
</evidence>
<evidence type="ECO:0000313" key="4">
    <source>
        <dbReference type="Proteomes" id="UP000316080"/>
    </source>
</evidence>
<sequence>MNSNKFTLISILLVIGAFILFLLSSFMDQYFIGQYTIANKIIMFIGLILLIASWGIYFMGLKQVKPQMTENVITVIACKNCNYREERPFMEGDYVFKELGSCKKCSGTSYIHAIYLVSVKK</sequence>
<keyword evidence="1" id="KW-0472">Membrane</keyword>
<dbReference type="EMBL" id="RXIH01000008">
    <property type="protein sequence ID" value="RZN57330.1"/>
    <property type="molecule type" value="Genomic_DNA"/>
</dbReference>
<evidence type="ECO:0000313" key="2">
    <source>
        <dbReference type="EMBL" id="RZN57330.1"/>
    </source>
</evidence>
<name>A0A520KGM4_9CREN</name>
<dbReference type="Proteomes" id="UP000316080">
    <property type="component" value="Unassembled WGS sequence"/>
</dbReference>
<dbReference type="EMBL" id="QNVI01000060">
    <property type="protein sequence ID" value="TDA38069.1"/>
    <property type="molecule type" value="Genomic_DNA"/>
</dbReference>
<evidence type="ECO:0000256" key="1">
    <source>
        <dbReference type="SAM" id="Phobius"/>
    </source>
</evidence>
<dbReference type="AlphaFoldDB" id="A0A520KGM4"/>
<reference evidence="3 5" key="1">
    <citation type="journal article" date="2019" name="Nat. Microbiol.">
        <title>Expanding anaerobic alkane metabolism in the domain of Archaea.</title>
        <authorList>
            <person name="Wang Y."/>
            <person name="Wegener G."/>
            <person name="Hou J."/>
            <person name="Wang F."/>
            <person name="Xiao X."/>
        </authorList>
    </citation>
    <scope>NUCLEOTIDE SEQUENCE [LARGE SCALE GENOMIC DNA]</scope>
    <source>
        <strain evidence="3">WYZ-LMO11</strain>
    </source>
</reference>
<comment type="caution">
    <text evidence="2">The sequence shown here is derived from an EMBL/GenBank/DDBJ whole genome shotgun (WGS) entry which is preliminary data.</text>
</comment>
<organism evidence="2 4">
    <name type="scientific">Thermoproteota archaeon</name>
    <dbReference type="NCBI Taxonomy" id="2056631"/>
    <lineage>
        <taxon>Archaea</taxon>
        <taxon>Thermoproteota</taxon>
    </lineage>
</organism>
<feature type="transmembrane region" description="Helical" evidence="1">
    <location>
        <begin position="37"/>
        <end position="58"/>
    </location>
</feature>
<accession>A0A520KGM4</accession>
<dbReference type="Proteomes" id="UP000317265">
    <property type="component" value="Unassembled WGS sequence"/>
</dbReference>
<reference evidence="2 4" key="2">
    <citation type="journal article" date="2019" name="Nat. Microbiol.">
        <title>Wide diversity of methane and short-chain alkane metabolisms in uncultured archaea.</title>
        <authorList>
            <person name="Borrel G."/>
            <person name="Adam P.S."/>
            <person name="McKay L.J."/>
            <person name="Chen L.X."/>
            <person name="Sierra-Garcia I.N."/>
            <person name="Sieber C.M."/>
            <person name="Letourneur Q."/>
            <person name="Ghozlane A."/>
            <person name="Andersen G.L."/>
            <person name="Li W.J."/>
            <person name="Hallam S.J."/>
            <person name="Muyzer G."/>
            <person name="de Oliveira V.M."/>
            <person name="Inskeep W.P."/>
            <person name="Banfield J.F."/>
            <person name="Gribaldo S."/>
        </authorList>
    </citation>
    <scope>NUCLEOTIDE SEQUENCE [LARGE SCALE GENOMIC DNA]</scope>
    <source>
        <strain evidence="2">Verst-YHS</strain>
    </source>
</reference>
<keyword evidence="1" id="KW-0812">Transmembrane</keyword>
<gene>
    <name evidence="3" type="ORF">DSO09_05255</name>
    <name evidence="2" type="ORF">EF809_01060</name>
</gene>
<protein>
    <submittedName>
        <fullName evidence="2">Uncharacterized protein</fullName>
    </submittedName>
</protein>
<proteinExistence type="predicted"/>
<keyword evidence="1" id="KW-1133">Transmembrane helix</keyword>
<evidence type="ECO:0000313" key="5">
    <source>
        <dbReference type="Proteomes" id="UP000317265"/>
    </source>
</evidence>